<organism evidence="1">
    <name type="scientific">Enterococcus faecium</name>
    <name type="common">Streptococcus faecium</name>
    <dbReference type="NCBI Taxonomy" id="1352"/>
    <lineage>
        <taxon>Bacteria</taxon>
        <taxon>Bacillati</taxon>
        <taxon>Bacillota</taxon>
        <taxon>Bacilli</taxon>
        <taxon>Lactobacillales</taxon>
        <taxon>Enterococcaceae</taxon>
        <taxon>Enterococcus</taxon>
    </lineage>
</organism>
<geneLocation type="plasmid" evidence="1">
    <name>pIHVA-EV0426-12</name>
</geneLocation>
<protein>
    <submittedName>
        <fullName evidence="1">Uncharacterized protein</fullName>
    </submittedName>
</protein>
<accession>A0A6S6MIM4</accession>
<dbReference type="EMBL" id="LC566215">
    <property type="protein sequence ID" value="BCH36216.1"/>
    <property type="molecule type" value="Genomic_DNA"/>
</dbReference>
<sequence>MKEISANEAHIPQKNQVGIYKVLHGEGIYKIQLLTGYNNGANGKWLKAKSIRELKTEVEKIRLGLTREEISRLSENSSFVIQKEKEKHLLHRELIIEKYYDVDLPDQLRIIDEFSEKKWKSEIYPSLIQYKASGKPMYNYTGFLNYTQYKYAFRKLKGIKQADIALYEMKKMDRLKLIQELVQNTWNQAIVELEKENGKILTNEYLIVNEIEELIGLFSCENGEVFLKSSPIYSILDSPYQFIQVRR</sequence>
<keyword evidence="1" id="KW-0614">Plasmid</keyword>
<proteinExistence type="predicted"/>
<dbReference type="RefSeq" id="WP_010729673.1">
    <property type="nucleotide sequence ID" value="NZ_CP025427.1"/>
</dbReference>
<reference evidence="1" key="1">
    <citation type="submission" date="2020-07" db="EMBL/GenBank/DDBJ databases">
        <title>Transmission dynamics of a linear vanA-plasmid during the 2017-2019 nosocomial multiclonal outbreaks of vancomycin-resistant enterococci.</title>
        <authorList>
            <person name="Fujiya Y."/>
            <person name="Harada T."/>
            <person name="Sugawara Y."/>
            <person name="Akeda Y."/>
            <person name="Yasuda M."/>
            <person name="Masumi A."/>
            <person name="Haryashi J."/>
            <person name="Tanimura N."/>
            <person name="Tsujimoto Y."/>
            <person name="Shibata W."/>
            <person name="Yamaguchi T."/>
            <person name="Kawahara R."/>
            <person name="Nishi I."/>
            <person name="Hamada S."/>
            <person name="Tomono K."/>
            <person name="Kakeya H."/>
        </authorList>
    </citation>
    <scope>NUCLEOTIDE SEQUENCE</scope>
    <source>
        <strain evidence="1">EV0426-12</strain>
        <plasmid evidence="1">pIHVA-EV0426-12</plasmid>
    </source>
</reference>
<name>A0A6S6MIM4_ENTFC</name>
<dbReference type="AlphaFoldDB" id="A0A6S6MIM4"/>
<evidence type="ECO:0000313" key="1">
    <source>
        <dbReference type="EMBL" id="BCH36216.1"/>
    </source>
</evidence>